<dbReference type="EMBL" id="WQKZ01000002">
    <property type="protein sequence ID" value="MVN76922.1"/>
    <property type="molecule type" value="Genomic_DNA"/>
</dbReference>
<gene>
    <name evidence="1" type="ORF">GO988_11360</name>
</gene>
<sequence>MVLCFVPLTRVRSRLLARARQEHEHMGPLLRRSRKLTLRYDEVASLMLVQPIAPAAGLAWGEIQRVSLNLERFIDFTPIS</sequence>
<protein>
    <submittedName>
        <fullName evidence="1">Uncharacterized protein</fullName>
    </submittedName>
</protein>
<evidence type="ECO:0000313" key="2">
    <source>
        <dbReference type="Proteomes" id="UP000441336"/>
    </source>
</evidence>
<keyword evidence="2" id="KW-1185">Reference proteome</keyword>
<evidence type="ECO:0000313" key="1">
    <source>
        <dbReference type="EMBL" id="MVN76922.1"/>
    </source>
</evidence>
<organism evidence="1 2">
    <name type="scientific">Hymenobacter ginkgonis</name>
    <dbReference type="NCBI Taxonomy" id="2682976"/>
    <lineage>
        <taxon>Bacteria</taxon>
        <taxon>Pseudomonadati</taxon>
        <taxon>Bacteroidota</taxon>
        <taxon>Cytophagia</taxon>
        <taxon>Cytophagales</taxon>
        <taxon>Hymenobacteraceae</taxon>
        <taxon>Hymenobacter</taxon>
    </lineage>
</organism>
<dbReference type="AlphaFoldDB" id="A0A7K1TF49"/>
<reference evidence="1 2" key="1">
    <citation type="submission" date="2019-12" db="EMBL/GenBank/DDBJ databases">
        <title>Hymenobacter sp. HMF4947 Genome sequencing and assembly.</title>
        <authorList>
            <person name="Kang H."/>
            <person name="Cha I."/>
            <person name="Kim H."/>
            <person name="Joh K."/>
        </authorList>
    </citation>
    <scope>NUCLEOTIDE SEQUENCE [LARGE SCALE GENOMIC DNA]</scope>
    <source>
        <strain evidence="1 2">HMF4947</strain>
    </source>
</reference>
<dbReference type="Proteomes" id="UP000441336">
    <property type="component" value="Unassembled WGS sequence"/>
</dbReference>
<proteinExistence type="predicted"/>
<comment type="caution">
    <text evidence="1">The sequence shown here is derived from an EMBL/GenBank/DDBJ whole genome shotgun (WGS) entry which is preliminary data.</text>
</comment>
<accession>A0A7K1TF49</accession>
<name>A0A7K1TF49_9BACT</name>